<dbReference type="SUPFAM" id="SSF54292">
    <property type="entry name" value="2Fe-2S ferredoxin-like"/>
    <property type="match status" value="1"/>
</dbReference>
<dbReference type="HOGENOM" id="CLU_019091_1_0_9"/>
<dbReference type="RefSeq" id="WP_013625689.1">
    <property type="nucleotide sequence ID" value="NC_015172.1"/>
</dbReference>
<dbReference type="EMBL" id="CP002547">
    <property type="protein sequence ID" value="ADY56824.1"/>
    <property type="molecule type" value="Genomic_DNA"/>
</dbReference>
<name>F0SW40_SYNGF</name>
<feature type="domain" description="2Fe-2S ferredoxin-type" evidence="1">
    <location>
        <begin position="2"/>
        <end position="97"/>
    </location>
</feature>
<dbReference type="InterPro" id="IPR036010">
    <property type="entry name" value="2Fe-2S_ferredoxin-like_sf"/>
</dbReference>
<reference evidence="3" key="2">
    <citation type="submission" date="2011-02" db="EMBL/GenBank/DDBJ databases">
        <title>The complete genome of Syntrophobotulus glycolicus DSM 8271.</title>
        <authorList>
            <person name="Lucas S."/>
            <person name="Copeland A."/>
            <person name="Lapidus A."/>
            <person name="Bruce D."/>
            <person name="Goodwin L."/>
            <person name="Pitluck S."/>
            <person name="Kyrpides N."/>
            <person name="Mavromatis K."/>
            <person name="Pagani I."/>
            <person name="Ivanova N."/>
            <person name="Mikhailova N."/>
            <person name="Chertkov O."/>
            <person name="Held B."/>
            <person name="Detter J.C."/>
            <person name="Tapia R."/>
            <person name="Han C."/>
            <person name="Land M."/>
            <person name="Hauser L."/>
            <person name="Markowitz V."/>
            <person name="Cheng J.-F."/>
            <person name="Hugenholtz P."/>
            <person name="Woyke T."/>
            <person name="Wu D."/>
            <person name="Spring S."/>
            <person name="Schroeder M."/>
            <person name="Brambilla E."/>
            <person name="Klenk H.-P."/>
            <person name="Eisen J.A."/>
        </authorList>
    </citation>
    <scope>NUCLEOTIDE SEQUENCE [LARGE SCALE GENOMIC DNA]</scope>
    <source>
        <strain evidence="3">DSM 8271 / FlGlyR</strain>
    </source>
</reference>
<dbReference type="InterPro" id="IPR001041">
    <property type="entry name" value="2Fe-2S_ferredoxin-type"/>
</dbReference>
<dbReference type="InterPro" id="IPR027980">
    <property type="entry name" value="RACo_C"/>
</dbReference>
<dbReference type="InterPro" id="IPR041414">
    <property type="entry name" value="Raco-like_middle"/>
</dbReference>
<dbReference type="PROSITE" id="PS51085">
    <property type="entry name" value="2FE2S_FER_2"/>
    <property type="match status" value="1"/>
</dbReference>
<keyword evidence="3" id="KW-1185">Reference proteome</keyword>
<dbReference type="GO" id="GO:0051536">
    <property type="term" value="F:iron-sulfur cluster binding"/>
    <property type="evidence" value="ECO:0007669"/>
    <property type="project" value="InterPro"/>
</dbReference>
<accession>F0SW40</accession>
<dbReference type="InterPro" id="IPR012675">
    <property type="entry name" value="Beta-grasp_dom_sf"/>
</dbReference>
<sequence length="554" mass="60207">MPVVRFINQDVQIEVREGTTILEAARALALGIEAPCNAVGTCGKCKVRLADPLGYSEIERECSHRLSEIEQKEGYVLACQSAVLEDIGVFWESKADENRKLQILAGGESFNYHRDPYVTKQFDGRNTIILGDGKPLGSEPGDTAGEVYGIALDIGTTTLVAELVNLKTGEHFAHESMLNPQSAYAQDVLSRIHFASDDGLTTLYEAFLGAFAELRDRLVKRAEINPAHIYDVVYSGNTTMLHLAAGIDPTPLGSYPYHTNLSGNSYLPAKRLGISPFGSIYLPPIISAFVGADITSGVLASRLTERKGVTFFIDIGTNGEMAVAQNGKLAATSTAAGPAFEGMNITCGMRAAPGAVEEFSIDEEGNVNYKTIGGMEPIGICGSGLLDIVGELVRTGIVGKNGRFVKESEARYSEKIKQQIRLTEGKTTFYLTDKVYLTQKDIRQVQLAKGAVYAGIVALLEQLNVPPESVDEVLIAGSFGYHLRERSLLDIRLLPRVFKGKVRFIGNTSQSGAAAFLLNKTFREQMKALVESVEKVELANTPDFEKLFVKSLNF</sequence>
<dbReference type="AlphaFoldDB" id="F0SW40"/>
<evidence type="ECO:0000259" key="1">
    <source>
        <dbReference type="PROSITE" id="PS51085"/>
    </source>
</evidence>
<dbReference type="CDD" id="cd00207">
    <property type="entry name" value="fer2"/>
    <property type="match status" value="1"/>
</dbReference>
<dbReference type="PANTHER" id="PTHR42895:SF2">
    <property type="entry name" value="IRON-SULFUR CLUSTER PROTEIN"/>
    <property type="match status" value="1"/>
</dbReference>
<dbReference type="OrthoDB" id="9810588at2"/>
<dbReference type="PANTHER" id="PTHR42895">
    <property type="entry name" value="IRON-SULFUR CLUSTER-BINDING PROTEIN-RELATED"/>
    <property type="match status" value="1"/>
</dbReference>
<dbReference type="Pfam" id="PF17651">
    <property type="entry name" value="Raco_middle"/>
    <property type="match status" value="1"/>
</dbReference>
<dbReference type="KEGG" id="sgy:Sgly_2541"/>
<dbReference type="Gene3D" id="3.30.420.480">
    <property type="entry name" value="Domain of unknown function (DUF4445)"/>
    <property type="match status" value="1"/>
</dbReference>
<evidence type="ECO:0000313" key="3">
    <source>
        <dbReference type="Proteomes" id="UP000007488"/>
    </source>
</evidence>
<gene>
    <name evidence="2" type="ordered locus">Sgly_2541</name>
</gene>
<dbReference type="Gene3D" id="3.10.20.30">
    <property type="match status" value="1"/>
</dbReference>
<dbReference type="Pfam" id="PF14574">
    <property type="entry name" value="RACo_C_ter"/>
    <property type="match status" value="1"/>
</dbReference>
<dbReference type="Pfam" id="PF00111">
    <property type="entry name" value="Fer2"/>
    <property type="match status" value="1"/>
</dbReference>
<dbReference type="eggNOG" id="COG0633">
    <property type="taxonomic scope" value="Bacteria"/>
</dbReference>
<dbReference type="InterPro" id="IPR052911">
    <property type="entry name" value="Corrinoid_activation_enz"/>
</dbReference>
<dbReference type="Proteomes" id="UP000007488">
    <property type="component" value="Chromosome"/>
</dbReference>
<reference evidence="2 3" key="1">
    <citation type="journal article" date="2011" name="Stand. Genomic Sci.">
        <title>Complete genome sequence of Syntrophobotulus glycolicus type strain (FlGlyR).</title>
        <authorList>
            <person name="Han C."/>
            <person name="Mwirichia R."/>
            <person name="Chertkov O."/>
            <person name="Held B."/>
            <person name="Lapidus A."/>
            <person name="Nolan M."/>
            <person name="Lucas S."/>
            <person name="Hammon N."/>
            <person name="Deshpande S."/>
            <person name="Cheng J.F."/>
            <person name="Tapia R."/>
            <person name="Goodwin L."/>
            <person name="Pitluck S."/>
            <person name="Huntemann M."/>
            <person name="Liolios K."/>
            <person name="Ivanova N."/>
            <person name="Pagani I."/>
            <person name="Mavromatis K."/>
            <person name="Ovchinikova G."/>
            <person name="Pati A."/>
            <person name="Chen A."/>
            <person name="Palaniappan K."/>
            <person name="Land M."/>
            <person name="Hauser L."/>
            <person name="Brambilla E.M."/>
            <person name="Rohde M."/>
            <person name="Spring S."/>
            <person name="Sikorski J."/>
            <person name="Goker M."/>
            <person name="Woyke T."/>
            <person name="Bristow J."/>
            <person name="Eisen J.A."/>
            <person name="Markowitz V."/>
            <person name="Hugenholtz P."/>
            <person name="Kyrpides N.C."/>
            <person name="Klenk H.P."/>
            <person name="Detter J.C."/>
        </authorList>
    </citation>
    <scope>NUCLEOTIDE SEQUENCE [LARGE SCALE GENOMIC DNA]</scope>
    <source>
        <strain evidence="3">DSM 8271 / FlGlyR</strain>
    </source>
</reference>
<evidence type="ECO:0000313" key="2">
    <source>
        <dbReference type="EMBL" id="ADY56824.1"/>
    </source>
</evidence>
<dbReference type="eggNOG" id="COG3894">
    <property type="taxonomic scope" value="Bacteria"/>
</dbReference>
<organism evidence="2 3">
    <name type="scientific">Syntrophobotulus glycolicus (strain DSM 8271 / FlGlyR)</name>
    <dbReference type="NCBI Taxonomy" id="645991"/>
    <lineage>
        <taxon>Bacteria</taxon>
        <taxon>Bacillati</taxon>
        <taxon>Bacillota</taxon>
        <taxon>Clostridia</taxon>
        <taxon>Eubacteriales</taxon>
        <taxon>Desulfitobacteriaceae</taxon>
        <taxon>Syntrophobotulus</taxon>
    </lineage>
</organism>
<dbReference type="STRING" id="645991.Sgly_2541"/>
<dbReference type="InterPro" id="IPR042259">
    <property type="entry name" value="Raco-like_middle_sf"/>
</dbReference>
<proteinExistence type="predicted"/>
<protein>
    <submittedName>
        <fullName evidence="2">Ferredoxin</fullName>
    </submittedName>
</protein>